<organism evidence="1 2">
    <name type="scientific">Qipengyuania qiaonensis</name>
    <dbReference type="NCBI Taxonomy" id="2867240"/>
    <lineage>
        <taxon>Bacteria</taxon>
        <taxon>Pseudomonadati</taxon>
        <taxon>Pseudomonadota</taxon>
        <taxon>Alphaproteobacteria</taxon>
        <taxon>Sphingomonadales</taxon>
        <taxon>Erythrobacteraceae</taxon>
        <taxon>Qipengyuania</taxon>
    </lineage>
</organism>
<comment type="caution">
    <text evidence="1">The sequence shown here is derived from an EMBL/GenBank/DDBJ whole genome shotgun (WGS) entry which is preliminary data.</text>
</comment>
<name>A0ABS7J2K1_9SPHN</name>
<dbReference type="Proteomes" id="UP000755104">
    <property type="component" value="Unassembled WGS sequence"/>
</dbReference>
<dbReference type="InterPro" id="IPR032710">
    <property type="entry name" value="NTF2-like_dom_sf"/>
</dbReference>
<protein>
    <recommendedName>
        <fullName evidence="3">DUF4440 domain-containing protein</fullName>
    </recommendedName>
</protein>
<accession>A0ABS7J2K1</accession>
<dbReference type="EMBL" id="JAIGNO010000002">
    <property type="protein sequence ID" value="MBX7481541.1"/>
    <property type="molecule type" value="Genomic_DNA"/>
</dbReference>
<sequence>MSKNTGNAAAAVERVVTQAYAVIFGPKGAERDWDTMRAMYLPGARMTAMRPDGIEICTVERYIAGKRDFLTQNGFSESTLVNRIEIYGDMAHVWSSYSGDWIEPEGNPGRTRGINSFQLRRDEEGNWRIHSLLWQVETPDLPLPTDMDATR</sequence>
<reference evidence="1 2" key="1">
    <citation type="submission" date="2021-08" db="EMBL/GenBank/DDBJ databases">
        <title>Comparative Genomics Analysis of the Genus Qipengyuania Reveals Extensive Genetic Diversity and Metabolic Versatility, Including the Description of Fifteen Novel Species.</title>
        <authorList>
            <person name="Liu Y."/>
        </authorList>
    </citation>
    <scope>NUCLEOTIDE SEQUENCE [LARGE SCALE GENOMIC DNA]</scope>
    <source>
        <strain evidence="1 2">6D47A</strain>
    </source>
</reference>
<dbReference type="SUPFAM" id="SSF54427">
    <property type="entry name" value="NTF2-like"/>
    <property type="match status" value="1"/>
</dbReference>
<gene>
    <name evidence="1" type="ORF">K3174_03300</name>
</gene>
<dbReference type="RefSeq" id="WP_221555493.1">
    <property type="nucleotide sequence ID" value="NZ_JAIGNO010000002.1"/>
</dbReference>
<proteinExistence type="predicted"/>
<keyword evidence="2" id="KW-1185">Reference proteome</keyword>
<dbReference type="Gene3D" id="3.10.450.50">
    <property type="match status" value="1"/>
</dbReference>
<evidence type="ECO:0008006" key="3">
    <source>
        <dbReference type="Google" id="ProtNLM"/>
    </source>
</evidence>
<evidence type="ECO:0000313" key="1">
    <source>
        <dbReference type="EMBL" id="MBX7481541.1"/>
    </source>
</evidence>
<evidence type="ECO:0000313" key="2">
    <source>
        <dbReference type="Proteomes" id="UP000755104"/>
    </source>
</evidence>